<comment type="similarity">
    <text evidence="11">Belongs to the class-I aminoacyl-tRNA synthetase family.</text>
</comment>
<accession>C7DHX2</accession>
<dbReference type="NCBIfam" id="TIGR00398">
    <property type="entry name" value="metG"/>
    <property type="match status" value="1"/>
</dbReference>
<dbReference type="PANTHER" id="PTHR45765:SF1">
    <property type="entry name" value="METHIONINE--TRNA LIGASE, CYTOPLASMIC"/>
    <property type="match status" value="1"/>
</dbReference>
<comment type="subcellular location">
    <subcellularLocation>
        <location evidence="1">Cytoplasm</location>
    </subcellularLocation>
</comment>
<keyword evidence="15" id="KW-1185">Reference proteome</keyword>
<keyword evidence="7 11" id="KW-0648">Protein biosynthesis</keyword>
<evidence type="ECO:0000256" key="7">
    <source>
        <dbReference type="ARBA" id="ARBA00022917"/>
    </source>
</evidence>
<dbReference type="InterPro" id="IPR015413">
    <property type="entry name" value="Methionyl/Leucyl_tRNA_Synth"/>
</dbReference>
<evidence type="ECO:0000256" key="10">
    <source>
        <dbReference type="ARBA" id="ARBA00047364"/>
    </source>
</evidence>
<dbReference type="InterPro" id="IPR014758">
    <property type="entry name" value="Met-tRNA_synth"/>
</dbReference>
<organism evidence="14 15">
    <name type="scientific">Candidatus Micrarchaeum acidiphilum ARMAN-2</name>
    <dbReference type="NCBI Taxonomy" id="425595"/>
    <lineage>
        <taxon>Archaea</taxon>
        <taxon>Candidatus Micrarchaeota</taxon>
        <taxon>Candidatus Micrarchaeia</taxon>
        <taxon>Candidatus Micrarchaeales</taxon>
        <taxon>Candidatus Micrarchaeaceae</taxon>
        <taxon>Candidatus Micrarchaeum</taxon>
    </lineage>
</organism>
<evidence type="ECO:0000256" key="5">
    <source>
        <dbReference type="ARBA" id="ARBA00022741"/>
    </source>
</evidence>
<evidence type="ECO:0000256" key="3">
    <source>
        <dbReference type="ARBA" id="ARBA00022490"/>
    </source>
</evidence>
<keyword evidence="4 11" id="KW-0436">Ligase</keyword>
<dbReference type="GO" id="GO:0017101">
    <property type="term" value="C:aminoacyl-tRNA synthetase multienzyme complex"/>
    <property type="evidence" value="ECO:0007669"/>
    <property type="project" value="TreeGrafter"/>
</dbReference>
<dbReference type="CDD" id="cd00814">
    <property type="entry name" value="MetRS_core"/>
    <property type="match status" value="1"/>
</dbReference>
<comment type="catalytic activity">
    <reaction evidence="10">
        <text>tRNA(Met) + L-methionine + ATP = L-methionyl-tRNA(Met) + AMP + diphosphate</text>
        <dbReference type="Rhea" id="RHEA:13481"/>
        <dbReference type="Rhea" id="RHEA-COMP:9667"/>
        <dbReference type="Rhea" id="RHEA-COMP:9698"/>
        <dbReference type="ChEBI" id="CHEBI:30616"/>
        <dbReference type="ChEBI" id="CHEBI:33019"/>
        <dbReference type="ChEBI" id="CHEBI:57844"/>
        <dbReference type="ChEBI" id="CHEBI:78442"/>
        <dbReference type="ChEBI" id="CHEBI:78530"/>
        <dbReference type="ChEBI" id="CHEBI:456215"/>
        <dbReference type="EC" id="6.1.1.10"/>
    </reaction>
</comment>
<dbReference type="PANTHER" id="PTHR45765">
    <property type="entry name" value="METHIONINE--TRNA LIGASE"/>
    <property type="match status" value="1"/>
</dbReference>
<keyword evidence="8 11" id="KW-0030">Aminoacyl-tRNA synthetase</keyword>
<protein>
    <recommendedName>
        <fullName evidence="2">methionine--tRNA ligase</fullName>
        <ecNumber evidence="2">6.1.1.10</ecNumber>
    </recommendedName>
    <alternativeName>
        <fullName evidence="9">Methionyl-tRNA synthetase</fullName>
    </alternativeName>
</protein>
<reference evidence="14 15" key="1">
    <citation type="journal article" date="2009" name="Genome Biol.">
        <title>Community-wide analysis of microbial genome sequence signatures.</title>
        <authorList>
            <person name="Dick G.J."/>
            <person name="Andersson A.F."/>
            <person name="Baker B.J."/>
            <person name="Simmons S.L."/>
            <person name="Thomas B.C."/>
            <person name="Yelton A.P."/>
            <person name="Banfield J.F."/>
        </authorList>
    </citation>
    <scope>NUCLEOTIDE SEQUENCE [LARGE SCALE GENOMIC DNA]</scope>
    <source>
        <strain evidence="14">ARMAN-2</strain>
    </source>
</reference>
<dbReference type="GO" id="GO:0004825">
    <property type="term" value="F:methionine-tRNA ligase activity"/>
    <property type="evidence" value="ECO:0007669"/>
    <property type="project" value="UniProtKB-EC"/>
</dbReference>
<evidence type="ECO:0000256" key="2">
    <source>
        <dbReference type="ARBA" id="ARBA00012838"/>
    </source>
</evidence>
<dbReference type="Proteomes" id="UP000332487">
    <property type="component" value="Unassembled WGS sequence"/>
</dbReference>
<keyword evidence="3" id="KW-0963">Cytoplasm</keyword>
<dbReference type="SUPFAM" id="SSF52374">
    <property type="entry name" value="Nucleotidylyl transferase"/>
    <property type="match status" value="1"/>
</dbReference>
<reference evidence="14 15" key="2">
    <citation type="journal article" date="2010" name="Proc. Natl. Acad. Sci. U.S.A.">
        <title>Enigmatic, ultrasmall, uncultivated Archaea.</title>
        <authorList>
            <person name="Baker B.J."/>
            <person name="Comolli L.R."/>
            <person name="Dick G.J."/>
            <person name="Hauser L.J."/>
            <person name="Hyatt D."/>
            <person name="Dill B.D."/>
            <person name="Land M.L."/>
            <person name="Verberkmoes N.C."/>
            <person name="Hettich R.L."/>
            <person name="Banfield J.F."/>
        </authorList>
    </citation>
    <scope>NUCLEOTIDE SEQUENCE [LARGE SCALE GENOMIC DNA]</scope>
    <source>
        <strain evidence="14">ARMAN-2</strain>
    </source>
</reference>
<evidence type="ECO:0000256" key="4">
    <source>
        <dbReference type="ARBA" id="ARBA00022598"/>
    </source>
</evidence>
<sequence length="552" mass="62744">MNKTQKFIVTSALPYAEAVPHLGNFVGSILPADVYFKYLKMKGEDAIFICGSDQHGTPIELKAIKAGITPDRLSNEVHEKIKKVMERSGCTFTYYGKTHSESNKLTVYEIFESLRKNGYIIETEDTQAYCSVDDRFLSDRFIIGTCPYCGYSDARGDQCENCGHLLSPQELIEPYCAVCGNKKLEFRKTKNLALDLEALSGEIKAFVESHKHNNWTKNAINKTLSYLEQGLKPRDITRNIKWGFPVPLKGFEDKAFYVWFDAVIGYIGITREWSESQYLNYWKDPDTKLIQFMGKDNLEFHTMMWPGILIGAGREYVLPHTIKVFEYLNAKGVKFSKSKGVGLNMEGAVELLPSDYWRFALMYLLPETSDTDFSIEEFIEIVNKVMNDKIGNLVNRVLTIYGANRGIISGEEDDAASISKARSIISEYIAEFDAINMRNALHKVIELSELGNEVMSSTEPWKLAKAGDANSKREFSKIMVSLRQIVYDLGIMLWPFAPDAASKILDYFGMDGQPEIKMLENVPDIDTNKPPKAIFSKITEKERKNFEKYIDS</sequence>
<feature type="domain" description="Methionyl/Leucyl tRNA synthetase" evidence="12">
    <location>
        <begin position="8"/>
        <end position="398"/>
    </location>
</feature>
<evidence type="ECO:0000313" key="15">
    <source>
        <dbReference type="Proteomes" id="UP000332487"/>
    </source>
</evidence>
<evidence type="ECO:0000259" key="12">
    <source>
        <dbReference type="Pfam" id="PF09334"/>
    </source>
</evidence>
<dbReference type="AlphaFoldDB" id="C7DHX2"/>
<dbReference type="Gene3D" id="1.10.730.10">
    <property type="entry name" value="Isoleucyl-tRNA Synthetase, Domain 1"/>
    <property type="match status" value="1"/>
</dbReference>
<keyword evidence="5 11" id="KW-0547">Nucleotide-binding</keyword>
<dbReference type="InterPro" id="IPR041872">
    <property type="entry name" value="Anticodon_Met"/>
</dbReference>
<evidence type="ECO:0000256" key="8">
    <source>
        <dbReference type="ARBA" id="ARBA00023146"/>
    </source>
</evidence>
<dbReference type="FunFam" id="2.20.28.20:FF:000001">
    <property type="entry name" value="Methionine--tRNA ligase"/>
    <property type="match status" value="1"/>
</dbReference>
<dbReference type="GO" id="GO:0006431">
    <property type="term" value="P:methionyl-tRNA aminoacylation"/>
    <property type="evidence" value="ECO:0007669"/>
    <property type="project" value="InterPro"/>
</dbReference>
<dbReference type="Pfam" id="PF19303">
    <property type="entry name" value="Anticodon_3"/>
    <property type="match status" value="1"/>
</dbReference>
<evidence type="ECO:0000259" key="13">
    <source>
        <dbReference type="Pfam" id="PF19303"/>
    </source>
</evidence>
<feature type="domain" description="Methionyl-tRNA synthetase anticodon-binding" evidence="13">
    <location>
        <begin position="413"/>
        <end position="548"/>
    </location>
</feature>
<gene>
    <name evidence="14" type="ORF">UNLARM2_0662</name>
</gene>
<keyword evidence="6 11" id="KW-0067">ATP-binding</keyword>
<dbReference type="InterPro" id="IPR023458">
    <property type="entry name" value="Met-tRNA_ligase_1"/>
</dbReference>
<dbReference type="EC" id="6.1.1.10" evidence="2"/>
<dbReference type="InterPro" id="IPR033911">
    <property type="entry name" value="MetRS_core"/>
</dbReference>
<evidence type="ECO:0000256" key="9">
    <source>
        <dbReference type="ARBA" id="ARBA00030904"/>
    </source>
</evidence>
<evidence type="ECO:0000256" key="1">
    <source>
        <dbReference type="ARBA" id="ARBA00004496"/>
    </source>
</evidence>
<dbReference type="Gene3D" id="2.20.28.20">
    <property type="entry name" value="Methionyl-tRNA synthetase, Zn-domain"/>
    <property type="match status" value="1"/>
</dbReference>
<dbReference type="SUPFAM" id="SSF57770">
    <property type="entry name" value="Methionyl-tRNA synthetase (MetRS), Zn-domain"/>
    <property type="match status" value="1"/>
</dbReference>
<dbReference type="GO" id="GO:0005524">
    <property type="term" value="F:ATP binding"/>
    <property type="evidence" value="ECO:0007669"/>
    <property type="project" value="UniProtKB-KW"/>
</dbReference>
<dbReference type="InterPro" id="IPR009080">
    <property type="entry name" value="tRNAsynth_Ia_anticodon-bd"/>
</dbReference>
<name>C7DHX2_MICA2</name>
<dbReference type="InterPro" id="IPR029038">
    <property type="entry name" value="MetRS_Zn"/>
</dbReference>
<dbReference type="GO" id="GO:0005829">
    <property type="term" value="C:cytosol"/>
    <property type="evidence" value="ECO:0007669"/>
    <property type="project" value="TreeGrafter"/>
</dbReference>
<dbReference type="Gene3D" id="3.40.50.620">
    <property type="entry name" value="HUPs"/>
    <property type="match status" value="1"/>
</dbReference>
<dbReference type="EMBL" id="GG697240">
    <property type="protein sequence ID" value="EET90224.1"/>
    <property type="molecule type" value="Genomic_DNA"/>
</dbReference>
<evidence type="ECO:0000313" key="14">
    <source>
        <dbReference type="EMBL" id="EET90224.1"/>
    </source>
</evidence>
<evidence type="ECO:0000256" key="11">
    <source>
        <dbReference type="RuleBase" id="RU363039"/>
    </source>
</evidence>
<evidence type="ECO:0000256" key="6">
    <source>
        <dbReference type="ARBA" id="ARBA00022840"/>
    </source>
</evidence>
<proteinExistence type="inferred from homology"/>
<dbReference type="PRINTS" id="PR01041">
    <property type="entry name" value="TRNASYNTHMET"/>
</dbReference>
<dbReference type="Pfam" id="PF09334">
    <property type="entry name" value="tRNA-synt_1g"/>
    <property type="match status" value="1"/>
</dbReference>
<dbReference type="InterPro" id="IPR014729">
    <property type="entry name" value="Rossmann-like_a/b/a_fold"/>
</dbReference>
<dbReference type="SUPFAM" id="SSF47323">
    <property type="entry name" value="Anticodon-binding domain of a subclass of class I aminoacyl-tRNA synthetases"/>
    <property type="match status" value="1"/>
</dbReference>